<feature type="region of interest" description="Disordered" evidence="1">
    <location>
        <begin position="92"/>
        <end position="114"/>
    </location>
</feature>
<organism evidence="2 3">
    <name type="scientific">Stentor coeruleus</name>
    <dbReference type="NCBI Taxonomy" id="5963"/>
    <lineage>
        <taxon>Eukaryota</taxon>
        <taxon>Sar</taxon>
        <taxon>Alveolata</taxon>
        <taxon>Ciliophora</taxon>
        <taxon>Postciliodesmatophora</taxon>
        <taxon>Heterotrichea</taxon>
        <taxon>Heterotrichida</taxon>
        <taxon>Stentoridae</taxon>
        <taxon>Stentor</taxon>
    </lineage>
</organism>
<dbReference type="Proteomes" id="UP000187209">
    <property type="component" value="Unassembled WGS sequence"/>
</dbReference>
<evidence type="ECO:0000256" key="1">
    <source>
        <dbReference type="SAM" id="MobiDB-lite"/>
    </source>
</evidence>
<comment type="caution">
    <text evidence="2">The sequence shown here is derived from an EMBL/GenBank/DDBJ whole genome shotgun (WGS) entry which is preliminary data.</text>
</comment>
<protein>
    <submittedName>
        <fullName evidence="2">Uncharacterized protein</fullName>
    </submittedName>
</protein>
<dbReference type="AlphaFoldDB" id="A0A1R2AXD1"/>
<accession>A0A1R2AXD1</accession>
<keyword evidence="3" id="KW-1185">Reference proteome</keyword>
<gene>
    <name evidence="2" type="ORF">SteCoe_33184</name>
</gene>
<reference evidence="2 3" key="1">
    <citation type="submission" date="2016-11" db="EMBL/GenBank/DDBJ databases">
        <title>The macronuclear genome of Stentor coeruleus: a giant cell with tiny introns.</title>
        <authorList>
            <person name="Slabodnick M."/>
            <person name="Ruby J.G."/>
            <person name="Reiff S.B."/>
            <person name="Swart E.C."/>
            <person name="Gosai S."/>
            <person name="Prabakaran S."/>
            <person name="Witkowska E."/>
            <person name="Larue G.E."/>
            <person name="Fisher S."/>
            <person name="Freeman R.M."/>
            <person name="Gunawardena J."/>
            <person name="Chu W."/>
            <person name="Stover N.A."/>
            <person name="Gregory B.D."/>
            <person name="Nowacki M."/>
            <person name="Derisi J."/>
            <person name="Roy S.W."/>
            <person name="Marshall W.F."/>
            <person name="Sood P."/>
        </authorList>
    </citation>
    <scope>NUCLEOTIDE SEQUENCE [LARGE SCALE GENOMIC DNA]</scope>
    <source>
        <strain evidence="2">WM001</strain>
    </source>
</reference>
<proteinExistence type="predicted"/>
<sequence>MNLSSKKRPIVKKNKLQIATQLTNLPFMFSVGVGNETNSTSSSDRKENKGLKISKNQKSSFTQELRKLGISAKSIPEKNPLKLNSQREESICNNQTGLPFQRRARSSSPPRENLKVGEKQHNYLFAPRSPVVVSHKIKSKEDFTGICRESGFFHMDDDEDLKNLKEEYWKLLEKASSKYSDYKDDVGDEDEIDEFENQYSYGNQKKTSK</sequence>
<name>A0A1R2AXD1_9CILI</name>
<dbReference type="EMBL" id="MPUH01001232">
    <property type="protein sequence ID" value="OMJ69166.1"/>
    <property type="molecule type" value="Genomic_DNA"/>
</dbReference>
<evidence type="ECO:0000313" key="3">
    <source>
        <dbReference type="Proteomes" id="UP000187209"/>
    </source>
</evidence>
<evidence type="ECO:0000313" key="2">
    <source>
        <dbReference type="EMBL" id="OMJ69166.1"/>
    </source>
</evidence>
<feature type="region of interest" description="Disordered" evidence="1">
    <location>
        <begin position="36"/>
        <end position="58"/>
    </location>
</feature>